<accession>A0A9D4G6D0</accession>
<dbReference type="Proteomes" id="UP000828390">
    <property type="component" value="Unassembled WGS sequence"/>
</dbReference>
<evidence type="ECO:0000256" key="3">
    <source>
        <dbReference type="SAM" id="SignalP"/>
    </source>
</evidence>
<dbReference type="AlphaFoldDB" id="A0A9D4G6D0"/>
<reference evidence="4" key="1">
    <citation type="journal article" date="2019" name="bioRxiv">
        <title>The Genome of the Zebra Mussel, Dreissena polymorpha: A Resource for Invasive Species Research.</title>
        <authorList>
            <person name="McCartney M.A."/>
            <person name="Auch B."/>
            <person name="Kono T."/>
            <person name="Mallez S."/>
            <person name="Zhang Y."/>
            <person name="Obille A."/>
            <person name="Becker A."/>
            <person name="Abrahante J.E."/>
            <person name="Garbe J."/>
            <person name="Badalamenti J.P."/>
            <person name="Herman A."/>
            <person name="Mangelson H."/>
            <person name="Liachko I."/>
            <person name="Sullivan S."/>
            <person name="Sone E.D."/>
            <person name="Koren S."/>
            <person name="Silverstein K.A.T."/>
            <person name="Beckman K.B."/>
            <person name="Gohl D.M."/>
        </authorList>
    </citation>
    <scope>NUCLEOTIDE SEQUENCE</scope>
    <source>
        <strain evidence="4">Duluth1</strain>
        <tissue evidence="4">Whole animal</tissue>
    </source>
</reference>
<evidence type="ECO:0000313" key="5">
    <source>
        <dbReference type="Proteomes" id="UP000828390"/>
    </source>
</evidence>
<evidence type="ECO:0000313" key="4">
    <source>
        <dbReference type="EMBL" id="KAH3811298.1"/>
    </source>
</evidence>
<comment type="caution">
    <text evidence="4">The sequence shown here is derived from an EMBL/GenBank/DDBJ whole genome shotgun (WGS) entry which is preliminary data.</text>
</comment>
<proteinExistence type="predicted"/>
<keyword evidence="2" id="KW-0812">Transmembrane</keyword>
<feature type="transmembrane region" description="Helical" evidence="2">
    <location>
        <begin position="104"/>
        <end position="126"/>
    </location>
</feature>
<keyword evidence="2" id="KW-0472">Membrane</keyword>
<keyword evidence="2" id="KW-1133">Transmembrane helix</keyword>
<keyword evidence="1 3" id="KW-0732">Signal</keyword>
<protein>
    <submittedName>
        <fullName evidence="4">Uncharacterized protein</fullName>
    </submittedName>
</protein>
<dbReference type="PANTHER" id="PTHR33562">
    <property type="entry name" value="ATILLA, ISOFORM B-RELATED-RELATED"/>
    <property type="match status" value="1"/>
</dbReference>
<feature type="chain" id="PRO_5039336094" evidence="3">
    <location>
        <begin position="22"/>
        <end position="163"/>
    </location>
</feature>
<keyword evidence="5" id="KW-1185">Reference proteome</keyword>
<dbReference type="InterPro" id="IPR050975">
    <property type="entry name" value="Sleep_regulator"/>
</dbReference>
<dbReference type="EMBL" id="JAIWYP010000006">
    <property type="protein sequence ID" value="KAH3811298.1"/>
    <property type="molecule type" value="Genomic_DNA"/>
</dbReference>
<sequence length="163" mass="17815">MHSRIALAVFVLCLVVGLTSAITIKAITCYKCMGGACNDDSLDLSHASVTKKSGCKSCLKTKAGPLGVERDCMNTYQSPGCTEKSVFGYTIAACYCNTDLCNSAGHVFVSMTTAVGFVVFTFLLLGSCDREKKKNKPWVTTEIMYHCSKIREHRHKKYTSLDS</sequence>
<organism evidence="4 5">
    <name type="scientific">Dreissena polymorpha</name>
    <name type="common">Zebra mussel</name>
    <name type="synonym">Mytilus polymorpha</name>
    <dbReference type="NCBI Taxonomy" id="45954"/>
    <lineage>
        <taxon>Eukaryota</taxon>
        <taxon>Metazoa</taxon>
        <taxon>Spiralia</taxon>
        <taxon>Lophotrochozoa</taxon>
        <taxon>Mollusca</taxon>
        <taxon>Bivalvia</taxon>
        <taxon>Autobranchia</taxon>
        <taxon>Heteroconchia</taxon>
        <taxon>Euheterodonta</taxon>
        <taxon>Imparidentia</taxon>
        <taxon>Neoheterodontei</taxon>
        <taxon>Myida</taxon>
        <taxon>Dreissenoidea</taxon>
        <taxon>Dreissenidae</taxon>
        <taxon>Dreissena</taxon>
    </lineage>
</organism>
<gene>
    <name evidence="4" type="ORF">DPMN_139708</name>
</gene>
<reference evidence="4" key="2">
    <citation type="submission" date="2020-11" db="EMBL/GenBank/DDBJ databases">
        <authorList>
            <person name="McCartney M.A."/>
            <person name="Auch B."/>
            <person name="Kono T."/>
            <person name="Mallez S."/>
            <person name="Becker A."/>
            <person name="Gohl D.M."/>
            <person name="Silverstein K.A.T."/>
            <person name="Koren S."/>
            <person name="Bechman K.B."/>
            <person name="Herman A."/>
            <person name="Abrahante J.E."/>
            <person name="Garbe J."/>
        </authorList>
    </citation>
    <scope>NUCLEOTIDE SEQUENCE</scope>
    <source>
        <strain evidence="4">Duluth1</strain>
        <tissue evidence="4">Whole animal</tissue>
    </source>
</reference>
<name>A0A9D4G6D0_DREPO</name>
<evidence type="ECO:0000256" key="1">
    <source>
        <dbReference type="ARBA" id="ARBA00022729"/>
    </source>
</evidence>
<feature type="signal peptide" evidence="3">
    <location>
        <begin position="1"/>
        <end position="21"/>
    </location>
</feature>
<dbReference type="PANTHER" id="PTHR33562:SF28">
    <property type="entry name" value="PROTEIN QUIVER"/>
    <property type="match status" value="1"/>
</dbReference>
<evidence type="ECO:0000256" key="2">
    <source>
        <dbReference type="SAM" id="Phobius"/>
    </source>
</evidence>